<sequence length="242" mass="28676">TSFTSNITISAESLANETNLTLISSDKTLETRIQCISPLYNQSCLFKNLYYVDSTFTTLTIKENYLTEYSIRTDAFNLWPIVLNKREFDSYFHLEIFVRNITNPRRISCVTLYFGQPWYHHIGHALFDRLYAAYVALIRFSPKNRHPFRILAGIDECDGCWSEDLYSRFGIIKQLVLNNIAERRWFIFDEFIMGSGTFCRRCTQPQFNQLLDKNIEHLMIFFKHMLLIINLLQKMIEKKLMK</sequence>
<proteinExistence type="predicted"/>
<organism evidence="1 2">
    <name type="scientific">Adineta steineri</name>
    <dbReference type="NCBI Taxonomy" id="433720"/>
    <lineage>
        <taxon>Eukaryota</taxon>
        <taxon>Metazoa</taxon>
        <taxon>Spiralia</taxon>
        <taxon>Gnathifera</taxon>
        <taxon>Rotifera</taxon>
        <taxon>Eurotatoria</taxon>
        <taxon>Bdelloidea</taxon>
        <taxon>Adinetida</taxon>
        <taxon>Adinetidae</taxon>
        <taxon>Adineta</taxon>
    </lineage>
</organism>
<feature type="non-terminal residue" evidence="1">
    <location>
        <position position="1"/>
    </location>
</feature>
<evidence type="ECO:0000313" key="1">
    <source>
        <dbReference type="EMBL" id="CAF4332468.1"/>
    </source>
</evidence>
<name>A0A820JXN1_9BILA</name>
<comment type="caution">
    <text evidence="1">The sequence shown here is derived from an EMBL/GenBank/DDBJ whole genome shotgun (WGS) entry which is preliminary data.</text>
</comment>
<dbReference type="EMBL" id="CAJOAZ010019073">
    <property type="protein sequence ID" value="CAF4332468.1"/>
    <property type="molecule type" value="Genomic_DNA"/>
</dbReference>
<protein>
    <submittedName>
        <fullName evidence="1">Uncharacterized protein</fullName>
    </submittedName>
</protein>
<evidence type="ECO:0000313" key="2">
    <source>
        <dbReference type="Proteomes" id="UP000663844"/>
    </source>
</evidence>
<dbReference type="Proteomes" id="UP000663844">
    <property type="component" value="Unassembled WGS sequence"/>
</dbReference>
<accession>A0A820JXN1</accession>
<dbReference type="AlphaFoldDB" id="A0A820JXN1"/>
<gene>
    <name evidence="1" type="ORF">OXD698_LOCUS47772</name>
</gene>
<reference evidence="1" key="1">
    <citation type="submission" date="2021-02" db="EMBL/GenBank/DDBJ databases">
        <authorList>
            <person name="Nowell W R."/>
        </authorList>
    </citation>
    <scope>NUCLEOTIDE SEQUENCE</scope>
</reference>